<comment type="similarity">
    <text evidence="2">Belongs to the AB hydrolase superfamily. Epoxide hydrolase family.</text>
</comment>
<evidence type="ECO:0000256" key="2">
    <source>
        <dbReference type="ARBA" id="ARBA00038334"/>
    </source>
</evidence>
<gene>
    <name evidence="4" type="ORF">EIP91_000164</name>
</gene>
<dbReference type="STRING" id="92696.A0A4R0RV28"/>
<dbReference type="Gene3D" id="3.40.50.1820">
    <property type="entry name" value="alpha/beta hydrolase"/>
    <property type="match status" value="1"/>
</dbReference>
<sequence length="344" mass="38588">MLSSALTFDDSIMSELNPKKYKDITVSRGAKYHYYFSAPQGDKPTLLFAHGYPSLSRDWRAIALPLEELGYGIVVPDMFGYAGTDKPKDPEQYRLKLLCQDLVDILDAEDVKRVVAIGHDWGSFVVSRIANYHPDRFAAFANLAVPYSAPNPNMNLEDVVGFMTQVLGYNPYGYWFFFNEDDAGDIMVAHLDSSLAISYAKDQSIWSKIVCPKDSLKQALLGDYKPPGGHAEFMSKEDIKVHTETFRKYGLTAPLCYYKCEIPIPDERKVPPLTTPVFFGVGSKDAICTPTIGRLTYASDPLKDHNVTIKEYDGDHWFVMSHGQEVARDLDAWISTVVVPTLKA</sequence>
<dbReference type="AlphaFoldDB" id="A0A4R0RV28"/>
<name>A0A4R0RV28_9APHY</name>
<evidence type="ECO:0000256" key="1">
    <source>
        <dbReference type="ARBA" id="ARBA00022801"/>
    </source>
</evidence>
<dbReference type="Proteomes" id="UP000292702">
    <property type="component" value="Unassembled WGS sequence"/>
</dbReference>
<dbReference type="Pfam" id="PF00561">
    <property type="entry name" value="Abhydrolase_1"/>
    <property type="match status" value="1"/>
</dbReference>
<dbReference type="InterPro" id="IPR000639">
    <property type="entry name" value="Epox_hydrolase-like"/>
</dbReference>
<dbReference type="PANTHER" id="PTHR43329">
    <property type="entry name" value="EPOXIDE HYDROLASE"/>
    <property type="match status" value="1"/>
</dbReference>
<accession>A0A4R0RV28</accession>
<dbReference type="SUPFAM" id="SSF53474">
    <property type="entry name" value="alpha/beta-Hydrolases"/>
    <property type="match status" value="1"/>
</dbReference>
<keyword evidence="5" id="KW-1185">Reference proteome</keyword>
<proteinExistence type="inferred from homology"/>
<dbReference type="InterPro" id="IPR000073">
    <property type="entry name" value="AB_hydrolase_1"/>
</dbReference>
<evidence type="ECO:0000259" key="3">
    <source>
        <dbReference type="Pfam" id="PF00561"/>
    </source>
</evidence>
<reference evidence="4 5" key="1">
    <citation type="submission" date="2018-11" db="EMBL/GenBank/DDBJ databases">
        <title>Genome assembly of Steccherinum ochraceum LE-BIN_3174, the white-rot fungus of the Steccherinaceae family (The Residual Polyporoid clade, Polyporales, Basidiomycota).</title>
        <authorList>
            <person name="Fedorova T.V."/>
            <person name="Glazunova O.A."/>
            <person name="Landesman E.O."/>
            <person name="Moiseenko K.V."/>
            <person name="Psurtseva N.V."/>
            <person name="Savinova O.S."/>
            <person name="Shakhova N.V."/>
            <person name="Tyazhelova T.V."/>
            <person name="Vasina D.V."/>
        </authorList>
    </citation>
    <scope>NUCLEOTIDE SEQUENCE [LARGE SCALE GENOMIC DNA]</scope>
    <source>
        <strain evidence="4 5">LE-BIN_3174</strain>
    </source>
</reference>
<dbReference type="EMBL" id="RWJN01000010">
    <property type="protein sequence ID" value="TCD71072.1"/>
    <property type="molecule type" value="Genomic_DNA"/>
</dbReference>
<organism evidence="4 5">
    <name type="scientific">Steccherinum ochraceum</name>
    <dbReference type="NCBI Taxonomy" id="92696"/>
    <lineage>
        <taxon>Eukaryota</taxon>
        <taxon>Fungi</taxon>
        <taxon>Dikarya</taxon>
        <taxon>Basidiomycota</taxon>
        <taxon>Agaricomycotina</taxon>
        <taxon>Agaricomycetes</taxon>
        <taxon>Polyporales</taxon>
        <taxon>Steccherinaceae</taxon>
        <taxon>Steccherinum</taxon>
    </lineage>
</organism>
<feature type="domain" description="AB hydrolase-1" evidence="3">
    <location>
        <begin position="44"/>
        <end position="166"/>
    </location>
</feature>
<dbReference type="GO" id="GO:0016787">
    <property type="term" value="F:hydrolase activity"/>
    <property type="evidence" value="ECO:0007669"/>
    <property type="project" value="UniProtKB-KW"/>
</dbReference>
<dbReference type="OrthoDB" id="408373at2759"/>
<dbReference type="PRINTS" id="PR00412">
    <property type="entry name" value="EPOXHYDRLASE"/>
</dbReference>
<comment type="caution">
    <text evidence="4">The sequence shown here is derived from an EMBL/GenBank/DDBJ whole genome shotgun (WGS) entry which is preliminary data.</text>
</comment>
<evidence type="ECO:0000313" key="5">
    <source>
        <dbReference type="Proteomes" id="UP000292702"/>
    </source>
</evidence>
<protein>
    <recommendedName>
        <fullName evidence="3">AB hydrolase-1 domain-containing protein</fullName>
    </recommendedName>
</protein>
<keyword evidence="1" id="KW-0378">Hydrolase</keyword>
<evidence type="ECO:0000313" key="4">
    <source>
        <dbReference type="EMBL" id="TCD71072.1"/>
    </source>
</evidence>
<dbReference type="InterPro" id="IPR029058">
    <property type="entry name" value="AB_hydrolase_fold"/>
</dbReference>